<reference evidence="1" key="1">
    <citation type="journal article" date="2017" name="Gigascience">
        <title>The genome draft of coconut (Cocos nucifera).</title>
        <authorList>
            <person name="Xiao Y."/>
            <person name="Xu P."/>
            <person name="Fan H."/>
            <person name="Baudouin L."/>
            <person name="Xia W."/>
            <person name="Bocs S."/>
            <person name="Xu J."/>
            <person name="Li Q."/>
            <person name="Guo A."/>
            <person name="Zhou L."/>
            <person name="Li J."/>
            <person name="Wu Y."/>
            <person name="Ma Z."/>
            <person name="Armero A."/>
            <person name="Issali A.E."/>
            <person name="Liu N."/>
            <person name="Peng M."/>
            <person name="Yang Y."/>
        </authorList>
    </citation>
    <scope>NUCLEOTIDE SEQUENCE</scope>
    <source>
        <tissue evidence="1">Spear leaf of Hainan Tall coconut</tissue>
    </source>
</reference>
<organism evidence="1 2">
    <name type="scientific">Cocos nucifera</name>
    <name type="common">Coconut palm</name>
    <dbReference type="NCBI Taxonomy" id="13894"/>
    <lineage>
        <taxon>Eukaryota</taxon>
        <taxon>Viridiplantae</taxon>
        <taxon>Streptophyta</taxon>
        <taxon>Embryophyta</taxon>
        <taxon>Tracheophyta</taxon>
        <taxon>Spermatophyta</taxon>
        <taxon>Magnoliopsida</taxon>
        <taxon>Liliopsida</taxon>
        <taxon>Arecaceae</taxon>
        <taxon>Arecoideae</taxon>
        <taxon>Cocoseae</taxon>
        <taxon>Attaleinae</taxon>
        <taxon>Cocos</taxon>
    </lineage>
</organism>
<dbReference type="InterPro" id="IPR036641">
    <property type="entry name" value="HPT_dom_sf"/>
</dbReference>
<accession>A0A8K0HTG0</accession>
<protein>
    <submittedName>
        <fullName evidence="1">Putative histidine-containing phosphotransfer protein 1</fullName>
    </submittedName>
</protein>
<sequence>MDVQQLKKQYKDLLKELFLEEFLDDYFRQVREVEQDRQGFAFGLATEYFKETDRKIDMMSKLLCIRNLEQFKDDMDLLRNKLACVFQLEHLIAAAGGSL</sequence>
<reference evidence="1" key="2">
    <citation type="submission" date="2019-07" db="EMBL/GenBank/DDBJ databases">
        <authorList>
            <person name="Yang Y."/>
            <person name="Bocs S."/>
            <person name="Baudouin L."/>
        </authorList>
    </citation>
    <scope>NUCLEOTIDE SEQUENCE</scope>
    <source>
        <tissue evidence="1">Spear leaf of Hainan Tall coconut</tissue>
    </source>
</reference>
<dbReference type="AlphaFoldDB" id="A0A8K0HTG0"/>
<dbReference type="Proteomes" id="UP000797356">
    <property type="component" value="Chromosome 1"/>
</dbReference>
<gene>
    <name evidence="1" type="ORF">COCNU_01G002810</name>
</gene>
<proteinExistence type="predicted"/>
<evidence type="ECO:0000313" key="1">
    <source>
        <dbReference type="EMBL" id="KAG1326347.1"/>
    </source>
</evidence>
<name>A0A8K0HTG0_COCNU</name>
<keyword evidence="2" id="KW-1185">Reference proteome</keyword>
<dbReference type="EMBL" id="CM017872">
    <property type="protein sequence ID" value="KAG1326347.1"/>
    <property type="molecule type" value="Genomic_DNA"/>
</dbReference>
<comment type="caution">
    <text evidence="1">The sequence shown here is derived from an EMBL/GenBank/DDBJ whole genome shotgun (WGS) entry which is preliminary data.</text>
</comment>
<dbReference type="Gene3D" id="1.20.120.160">
    <property type="entry name" value="HPT domain"/>
    <property type="match status" value="1"/>
</dbReference>
<evidence type="ECO:0000313" key="2">
    <source>
        <dbReference type="Proteomes" id="UP000797356"/>
    </source>
</evidence>
<dbReference type="GO" id="GO:0000160">
    <property type="term" value="P:phosphorelay signal transduction system"/>
    <property type="evidence" value="ECO:0007669"/>
    <property type="project" value="InterPro"/>
</dbReference>